<reference evidence="1" key="1">
    <citation type="submission" date="2014-05" db="EMBL/GenBank/DDBJ databases">
        <title>The transcriptome of the halophilic microalga Tetraselmis sp. GSL018 isolated from the Great Salt Lake, Utah.</title>
        <authorList>
            <person name="Jinkerson R.E."/>
            <person name="D'Adamo S."/>
            <person name="Posewitz M.C."/>
        </authorList>
    </citation>
    <scope>NUCLEOTIDE SEQUENCE</scope>
    <source>
        <strain evidence="1">GSL018</strain>
    </source>
</reference>
<proteinExistence type="predicted"/>
<evidence type="ECO:0000313" key="1">
    <source>
        <dbReference type="EMBL" id="JAC74063.1"/>
    </source>
</evidence>
<organism evidence="1">
    <name type="scientific">Tetraselmis sp. GSL018</name>
    <dbReference type="NCBI Taxonomy" id="582737"/>
    <lineage>
        <taxon>Eukaryota</taxon>
        <taxon>Viridiplantae</taxon>
        <taxon>Chlorophyta</taxon>
        <taxon>core chlorophytes</taxon>
        <taxon>Chlorodendrophyceae</taxon>
        <taxon>Chlorodendrales</taxon>
        <taxon>Chlorodendraceae</taxon>
        <taxon>Tetraselmis</taxon>
    </lineage>
</organism>
<name>A0A061RQ34_9CHLO</name>
<dbReference type="EMBL" id="GBEZ01000376">
    <property type="protein sequence ID" value="JAC84507.1"/>
    <property type="molecule type" value="Transcribed_RNA"/>
</dbReference>
<dbReference type="AlphaFoldDB" id="A0A061RQ34"/>
<dbReference type="EMBL" id="GBEZ01011749">
    <property type="protein sequence ID" value="JAC74063.1"/>
    <property type="molecule type" value="Transcribed_RNA"/>
</dbReference>
<gene>
    <name evidence="1" type="ORF">TSPGSL018_27002</name>
    <name evidence="2" type="ORF">TSPGSL018_824</name>
</gene>
<evidence type="ECO:0000313" key="2">
    <source>
        <dbReference type="EMBL" id="JAC84507.1"/>
    </source>
</evidence>
<feature type="non-terminal residue" evidence="1">
    <location>
        <position position="42"/>
    </location>
</feature>
<sequence length="42" mass="4588">MYSEGSCSLDDCTTVSHVRQVKLPVPLPLVYNPSPRTLSPVT</sequence>
<protein>
    <submittedName>
        <fullName evidence="1">Uncharacterized protein</fullName>
    </submittedName>
</protein>
<accession>A0A061RQ34</accession>